<sequence>MPKAQVRIQDAASFRIDEIYRYTRDRWGTQQADRYISGLFGAFDGIASHQTPSRPVPAELGVQGYFFRYERHFVYWRLLSNGDIGIVTILHERMHQIDRFHEDFDQ</sequence>
<dbReference type="InterPro" id="IPR007712">
    <property type="entry name" value="RelE/ParE_toxin"/>
</dbReference>
<dbReference type="InterPro" id="IPR035093">
    <property type="entry name" value="RelE/ParE_toxin_dom_sf"/>
</dbReference>
<accession>A0ABW9EB79</accession>
<evidence type="ECO:0000313" key="3">
    <source>
        <dbReference type="Proteomes" id="UP001629392"/>
    </source>
</evidence>
<dbReference type="Proteomes" id="UP001629392">
    <property type="component" value="Unassembled WGS sequence"/>
</dbReference>
<comment type="caution">
    <text evidence="2">The sequence shown here is derived from an EMBL/GenBank/DDBJ whole genome shotgun (WGS) entry which is preliminary data.</text>
</comment>
<reference evidence="2 3" key="1">
    <citation type="journal article" date="2024" name="Chem. Sci.">
        <title>Discovery of megapolipeptins by genome mining of a Burkholderiales bacteria collection.</title>
        <authorList>
            <person name="Paulo B.S."/>
            <person name="Recchia M.J.J."/>
            <person name="Lee S."/>
            <person name="Fergusson C.H."/>
            <person name="Romanowski S.B."/>
            <person name="Hernandez A."/>
            <person name="Krull N."/>
            <person name="Liu D.Y."/>
            <person name="Cavanagh H."/>
            <person name="Bos A."/>
            <person name="Gray C.A."/>
            <person name="Murphy B.T."/>
            <person name="Linington R.G."/>
            <person name="Eustaquio A.S."/>
        </authorList>
    </citation>
    <scope>NUCLEOTIDE SEQUENCE [LARGE SCALE GENOMIC DNA]</scope>
    <source>
        <strain evidence="2 3">RL17-350-BIC-E</strain>
    </source>
</reference>
<dbReference type="EMBL" id="JAQQCL010000002">
    <property type="protein sequence ID" value="MFM0715366.1"/>
    <property type="molecule type" value="Genomic_DNA"/>
</dbReference>
<evidence type="ECO:0000313" key="2">
    <source>
        <dbReference type="EMBL" id="MFM0715366.1"/>
    </source>
</evidence>
<keyword evidence="1" id="KW-1277">Toxin-antitoxin system</keyword>
<proteinExistence type="predicted"/>
<keyword evidence="3" id="KW-1185">Reference proteome</keyword>
<evidence type="ECO:0000256" key="1">
    <source>
        <dbReference type="ARBA" id="ARBA00022649"/>
    </source>
</evidence>
<dbReference type="RefSeq" id="WP_408140953.1">
    <property type="nucleotide sequence ID" value="NZ_JAQQCJ010000002.1"/>
</dbReference>
<gene>
    <name evidence="2" type="ORF">PQQ73_03360</name>
</gene>
<organism evidence="2 3">
    <name type="scientific">Paraburkholderia strydomiana</name>
    <dbReference type="NCBI Taxonomy" id="1245417"/>
    <lineage>
        <taxon>Bacteria</taxon>
        <taxon>Pseudomonadati</taxon>
        <taxon>Pseudomonadota</taxon>
        <taxon>Betaproteobacteria</taxon>
        <taxon>Burkholderiales</taxon>
        <taxon>Burkholderiaceae</taxon>
        <taxon>Paraburkholderia</taxon>
    </lineage>
</organism>
<dbReference type="Gene3D" id="3.30.2310.20">
    <property type="entry name" value="RelE-like"/>
    <property type="match status" value="1"/>
</dbReference>
<dbReference type="Pfam" id="PF05016">
    <property type="entry name" value="ParE_toxin"/>
    <property type="match status" value="1"/>
</dbReference>
<name>A0ABW9EB79_9BURK</name>
<protein>
    <submittedName>
        <fullName evidence="2">Type II toxin-antitoxin system RelE/ParE family toxin</fullName>
    </submittedName>
</protein>